<dbReference type="Pfam" id="PF02780">
    <property type="entry name" value="Transketolase_C"/>
    <property type="match status" value="1"/>
</dbReference>
<dbReference type="Proteomes" id="UP000623678">
    <property type="component" value="Unassembled WGS sequence"/>
</dbReference>
<organism evidence="5 6">
    <name type="scientific">Youxingia wuxianensis</name>
    <dbReference type="NCBI Taxonomy" id="2763678"/>
    <lineage>
        <taxon>Bacteria</taxon>
        <taxon>Bacillati</taxon>
        <taxon>Bacillota</taxon>
        <taxon>Clostridia</taxon>
        <taxon>Eubacteriales</taxon>
        <taxon>Oscillospiraceae</taxon>
        <taxon>Youxingia</taxon>
    </lineage>
</organism>
<accession>A0A926EQB2</accession>
<evidence type="ECO:0000256" key="2">
    <source>
        <dbReference type="ARBA" id="ARBA00007131"/>
    </source>
</evidence>
<evidence type="ECO:0000256" key="1">
    <source>
        <dbReference type="ARBA" id="ARBA00001964"/>
    </source>
</evidence>
<dbReference type="InterPro" id="IPR005475">
    <property type="entry name" value="Transketolase-like_Pyr-bd"/>
</dbReference>
<dbReference type="PANTHER" id="PTHR43825:SF1">
    <property type="entry name" value="TRANSKETOLASE-LIKE PYRIMIDINE-BINDING DOMAIN-CONTAINING PROTEIN"/>
    <property type="match status" value="1"/>
</dbReference>
<dbReference type="CDD" id="cd07033">
    <property type="entry name" value="TPP_PYR_DXS_TK_like"/>
    <property type="match status" value="1"/>
</dbReference>
<sequence length="315" mass="33373">MGEFVSTRVAYGEALKKFGGANEKVIALDADLACCTMSGTFGTAYPDRHFNIGIAEANMVDIGAGLATTGKIVFVHSFAIFSAGRAFDQIRNSVCYPHLNVKVVGTHAGLSVGEDGATHQCIEDMALMRAIPGMTVICPCDGHETEAMVKAVIDYDGPCYLRIGRAPVETVTDTIPNYHFEIGKGIELTQGNDVTIIAIGLMVQEALKAQKILAQEGINARVIDMHTVKPLDQEMVIKAAKETGAIVTTEEHNVLGGLGGAVAECVAENCPVPVLRHGVNDQFGRSGAAAALMVRYGLTPEVIAQKAKVAISMKK</sequence>
<evidence type="ECO:0000313" key="5">
    <source>
        <dbReference type="EMBL" id="MBC8585452.1"/>
    </source>
</evidence>
<dbReference type="SUPFAM" id="SSF52518">
    <property type="entry name" value="Thiamin diphosphate-binding fold (THDP-binding)"/>
    <property type="match status" value="1"/>
</dbReference>
<dbReference type="InterPro" id="IPR029061">
    <property type="entry name" value="THDP-binding"/>
</dbReference>
<gene>
    <name evidence="5" type="ORF">H8705_07635</name>
</gene>
<dbReference type="Pfam" id="PF02779">
    <property type="entry name" value="Transket_pyr"/>
    <property type="match status" value="1"/>
</dbReference>
<dbReference type="InterPro" id="IPR051157">
    <property type="entry name" value="PDH/Transketolase"/>
</dbReference>
<proteinExistence type="inferred from homology"/>
<dbReference type="AlphaFoldDB" id="A0A926EQB2"/>
<dbReference type="InterPro" id="IPR033248">
    <property type="entry name" value="Transketolase_C"/>
</dbReference>
<dbReference type="EMBL" id="JACRTD010000004">
    <property type="protein sequence ID" value="MBC8585452.1"/>
    <property type="molecule type" value="Genomic_DNA"/>
</dbReference>
<dbReference type="RefSeq" id="WP_262395231.1">
    <property type="nucleotide sequence ID" value="NZ_JACRTD010000004.1"/>
</dbReference>
<reference evidence="5" key="1">
    <citation type="submission" date="2020-08" db="EMBL/GenBank/DDBJ databases">
        <title>Genome public.</title>
        <authorList>
            <person name="Liu C."/>
            <person name="Sun Q."/>
        </authorList>
    </citation>
    <scope>NUCLEOTIDE SEQUENCE</scope>
    <source>
        <strain evidence="5">NSJ-64</strain>
    </source>
</reference>
<dbReference type="InterPro" id="IPR009014">
    <property type="entry name" value="Transketo_C/PFOR_II"/>
</dbReference>
<comment type="similarity">
    <text evidence="2">Belongs to the transketolase family.</text>
</comment>
<dbReference type="SMART" id="SM00861">
    <property type="entry name" value="Transket_pyr"/>
    <property type="match status" value="1"/>
</dbReference>
<dbReference type="Gene3D" id="3.40.50.970">
    <property type="match status" value="1"/>
</dbReference>
<name>A0A926EQB2_9FIRM</name>
<evidence type="ECO:0000256" key="3">
    <source>
        <dbReference type="ARBA" id="ARBA00023052"/>
    </source>
</evidence>
<dbReference type="SUPFAM" id="SSF52922">
    <property type="entry name" value="TK C-terminal domain-like"/>
    <property type="match status" value="1"/>
</dbReference>
<evidence type="ECO:0000259" key="4">
    <source>
        <dbReference type="SMART" id="SM00861"/>
    </source>
</evidence>
<comment type="caution">
    <text evidence="5">The sequence shown here is derived from an EMBL/GenBank/DDBJ whole genome shotgun (WGS) entry which is preliminary data.</text>
</comment>
<evidence type="ECO:0000313" key="6">
    <source>
        <dbReference type="Proteomes" id="UP000623678"/>
    </source>
</evidence>
<dbReference type="PANTHER" id="PTHR43825">
    <property type="entry name" value="PYRUVATE DEHYDROGENASE E1 COMPONENT"/>
    <property type="match status" value="1"/>
</dbReference>
<comment type="cofactor">
    <cofactor evidence="1">
        <name>thiamine diphosphate</name>
        <dbReference type="ChEBI" id="CHEBI:58937"/>
    </cofactor>
</comment>
<feature type="domain" description="Transketolase-like pyrimidine-binding" evidence="4">
    <location>
        <begin position="5"/>
        <end position="171"/>
    </location>
</feature>
<keyword evidence="3" id="KW-0786">Thiamine pyrophosphate</keyword>
<dbReference type="Gene3D" id="3.40.50.920">
    <property type="match status" value="1"/>
</dbReference>
<protein>
    <submittedName>
        <fullName evidence="5">Transketolase family protein</fullName>
    </submittedName>
</protein>
<dbReference type="FunFam" id="3.40.50.970:FF:000129">
    <property type="entry name" value="Transketolase"/>
    <property type="match status" value="1"/>
</dbReference>
<keyword evidence="6" id="KW-1185">Reference proteome</keyword>